<dbReference type="AlphaFoldDB" id="A0A974PM73"/>
<evidence type="ECO:0000313" key="2">
    <source>
        <dbReference type="EMBL" id="QRG06147.1"/>
    </source>
</evidence>
<accession>A0A974PM73</accession>
<keyword evidence="3" id="KW-1185">Reference proteome</keyword>
<feature type="compositionally biased region" description="Polar residues" evidence="1">
    <location>
        <begin position="1"/>
        <end position="18"/>
    </location>
</feature>
<evidence type="ECO:0000256" key="1">
    <source>
        <dbReference type="SAM" id="MobiDB-lite"/>
    </source>
</evidence>
<dbReference type="EMBL" id="CP063362">
    <property type="protein sequence ID" value="QRG06147.1"/>
    <property type="molecule type" value="Genomic_DNA"/>
</dbReference>
<dbReference type="RefSeq" id="WP_203193026.1">
    <property type="nucleotide sequence ID" value="NZ_CP063362.1"/>
</dbReference>
<feature type="region of interest" description="Disordered" evidence="1">
    <location>
        <begin position="1"/>
        <end position="36"/>
    </location>
</feature>
<evidence type="ECO:0000313" key="3">
    <source>
        <dbReference type="Proteomes" id="UP000596427"/>
    </source>
</evidence>
<dbReference type="KEGG" id="xdi:EZH22_24690"/>
<organism evidence="2 3">
    <name type="scientific">Xanthobacter dioxanivorans</name>
    <dbReference type="NCBI Taxonomy" id="2528964"/>
    <lineage>
        <taxon>Bacteria</taxon>
        <taxon>Pseudomonadati</taxon>
        <taxon>Pseudomonadota</taxon>
        <taxon>Alphaproteobacteria</taxon>
        <taxon>Hyphomicrobiales</taxon>
        <taxon>Xanthobacteraceae</taxon>
        <taxon>Xanthobacter</taxon>
    </lineage>
</organism>
<proteinExistence type="predicted"/>
<dbReference type="Proteomes" id="UP000596427">
    <property type="component" value="Chromosome"/>
</dbReference>
<gene>
    <name evidence="2" type="ORF">EZH22_24690</name>
</gene>
<reference evidence="2 3" key="1">
    <citation type="submission" date="2020-10" db="EMBL/GenBank/DDBJ databases">
        <title>Degradation of 1,4-Dioxane by Xanthobacter sp. YN2, via a Novel Group-2 Soluble Di-Iron Monooxygenase.</title>
        <authorList>
            <person name="Ma F."/>
            <person name="Wang Y."/>
            <person name="Yang J."/>
            <person name="Guo H."/>
            <person name="Su D."/>
            <person name="Yu L."/>
        </authorList>
    </citation>
    <scope>NUCLEOTIDE SEQUENCE [LARGE SCALE GENOMIC DNA]</scope>
    <source>
        <strain evidence="2 3">YN2</strain>
    </source>
</reference>
<protein>
    <submittedName>
        <fullName evidence="2">Uncharacterized protein</fullName>
    </submittedName>
</protein>
<sequence length="158" mass="16981">MKQTASSAPAPQTGSGISAVSPPAESGEVEPHPDDLAVDRFAAEMKAKLAQKRAEGRGGWEDKEDCPAHHLSNLLRDHVEKGDPLDVANFAMMLHQRGERITSIHLGILRESGERVGAPGSEAPFAAVAEAREDAKGRLGTLREAMRLRREREQEGGG</sequence>
<name>A0A974PM73_9HYPH</name>